<feature type="signal peptide" evidence="1">
    <location>
        <begin position="1"/>
        <end position="22"/>
    </location>
</feature>
<keyword evidence="1" id="KW-0732">Signal</keyword>
<dbReference type="PROSITE" id="PS51257">
    <property type="entry name" value="PROKAR_LIPOPROTEIN"/>
    <property type="match status" value="1"/>
</dbReference>
<name>A0A2I0I5Z6_PUNGR</name>
<keyword evidence="3" id="KW-1185">Reference proteome</keyword>
<sequence>MRNMLNDILFLLLLLILWSGQSCNCKVRCQAEAAVSTIVIIIQGLPGVRVSERLIQKEVTVLLTTVGRAENNILTAHRAGNPAVLADLLLDQGMLMAGMRKIRHSAQRITVCKQEKKRRVRRGWGGYPSQEVSCRNGISIRPEIGRDDPYSSNK</sequence>
<dbReference type="EMBL" id="PGOL01003903">
    <property type="protein sequence ID" value="PKI39100.1"/>
    <property type="molecule type" value="Genomic_DNA"/>
</dbReference>
<comment type="caution">
    <text evidence="2">The sequence shown here is derived from an EMBL/GenBank/DDBJ whole genome shotgun (WGS) entry which is preliminary data.</text>
</comment>
<proteinExistence type="predicted"/>
<dbReference type="AlphaFoldDB" id="A0A2I0I5Z6"/>
<accession>A0A2I0I5Z6</accession>
<protein>
    <submittedName>
        <fullName evidence="2">Uncharacterized protein</fullName>
    </submittedName>
</protein>
<reference evidence="2 3" key="1">
    <citation type="submission" date="2017-11" db="EMBL/GenBank/DDBJ databases">
        <title>De-novo sequencing of pomegranate (Punica granatum L.) genome.</title>
        <authorList>
            <person name="Akparov Z."/>
            <person name="Amiraslanov A."/>
            <person name="Hajiyeva S."/>
            <person name="Abbasov M."/>
            <person name="Kaur K."/>
            <person name="Hamwieh A."/>
            <person name="Solovyev V."/>
            <person name="Salamov A."/>
            <person name="Braich B."/>
            <person name="Kosarev P."/>
            <person name="Mahmoud A."/>
            <person name="Hajiyev E."/>
            <person name="Babayeva S."/>
            <person name="Izzatullayeva V."/>
            <person name="Mammadov A."/>
            <person name="Mammadov A."/>
            <person name="Sharifova S."/>
            <person name="Ojaghi J."/>
            <person name="Eynullazada K."/>
            <person name="Bayramov B."/>
            <person name="Abdulazimova A."/>
            <person name="Shahmuradov I."/>
        </authorList>
    </citation>
    <scope>NUCLEOTIDE SEQUENCE [LARGE SCALE GENOMIC DNA]</scope>
    <source>
        <strain evidence="3">cv. AG2017</strain>
        <tissue evidence="2">Leaf</tissue>
    </source>
</reference>
<evidence type="ECO:0000313" key="3">
    <source>
        <dbReference type="Proteomes" id="UP000233551"/>
    </source>
</evidence>
<dbReference type="Proteomes" id="UP000233551">
    <property type="component" value="Unassembled WGS sequence"/>
</dbReference>
<evidence type="ECO:0000256" key="1">
    <source>
        <dbReference type="SAM" id="SignalP"/>
    </source>
</evidence>
<feature type="chain" id="PRO_5014148638" evidence="1">
    <location>
        <begin position="23"/>
        <end position="154"/>
    </location>
</feature>
<gene>
    <name evidence="2" type="ORF">CRG98_040524</name>
</gene>
<evidence type="ECO:0000313" key="2">
    <source>
        <dbReference type="EMBL" id="PKI39100.1"/>
    </source>
</evidence>
<organism evidence="2 3">
    <name type="scientific">Punica granatum</name>
    <name type="common">Pomegranate</name>
    <dbReference type="NCBI Taxonomy" id="22663"/>
    <lineage>
        <taxon>Eukaryota</taxon>
        <taxon>Viridiplantae</taxon>
        <taxon>Streptophyta</taxon>
        <taxon>Embryophyta</taxon>
        <taxon>Tracheophyta</taxon>
        <taxon>Spermatophyta</taxon>
        <taxon>Magnoliopsida</taxon>
        <taxon>eudicotyledons</taxon>
        <taxon>Gunneridae</taxon>
        <taxon>Pentapetalae</taxon>
        <taxon>rosids</taxon>
        <taxon>malvids</taxon>
        <taxon>Myrtales</taxon>
        <taxon>Lythraceae</taxon>
        <taxon>Punica</taxon>
    </lineage>
</organism>